<gene>
    <name evidence="1" type="ORF">DDZ18_07200</name>
</gene>
<dbReference type="AlphaFoldDB" id="A0A2U2BTY6"/>
<keyword evidence="2" id="KW-1185">Reference proteome</keyword>
<evidence type="ECO:0008006" key="3">
    <source>
        <dbReference type="Google" id="ProtNLM"/>
    </source>
</evidence>
<reference evidence="2" key="1">
    <citation type="submission" date="2018-05" db="EMBL/GenBank/DDBJ databases">
        <authorList>
            <person name="Liu B.-T."/>
        </authorList>
    </citation>
    <scope>NUCLEOTIDE SEQUENCE [LARGE SCALE GENOMIC DNA]</scope>
    <source>
        <strain evidence="2">WD6-1</strain>
    </source>
</reference>
<dbReference type="InterPro" id="IPR011257">
    <property type="entry name" value="DNA_glycosylase"/>
</dbReference>
<dbReference type="Proteomes" id="UP000245168">
    <property type="component" value="Unassembled WGS sequence"/>
</dbReference>
<sequence>MAERNAIVERLLDRHGRTFCAELGVAIGKNTPAPLFQWLVAADLYSTRIGNRLAEAGAKALFDAGLTTPDKLAEAGWERRVKLLNAAGFARMDESYARMIGEAAELLIEKYHGDLRELREAAGRDPKQEIRLLQEFKGIGEAGAAIFCREVQAVWEELHPFADRKALEAAKALGLGSSAEDLAKLVDRADFPRLVAALVRCSLAGDADEIRAA</sequence>
<protein>
    <recommendedName>
        <fullName evidence="3">Endonuclease</fullName>
    </recommendedName>
</protein>
<dbReference type="EMBL" id="QEXV01000003">
    <property type="protein sequence ID" value="PWE17459.1"/>
    <property type="molecule type" value="Genomic_DNA"/>
</dbReference>
<comment type="caution">
    <text evidence="1">The sequence shown here is derived from an EMBL/GenBank/DDBJ whole genome shotgun (WGS) entry which is preliminary data.</text>
</comment>
<evidence type="ECO:0000313" key="1">
    <source>
        <dbReference type="EMBL" id="PWE17459.1"/>
    </source>
</evidence>
<dbReference type="GO" id="GO:0003824">
    <property type="term" value="F:catalytic activity"/>
    <property type="evidence" value="ECO:0007669"/>
    <property type="project" value="InterPro"/>
</dbReference>
<accession>A0A2U2BTY6</accession>
<dbReference type="SUPFAM" id="SSF48150">
    <property type="entry name" value="DNA-glycosylase"/>
    <property type="match status" value="1"/>
</dbReference>
<proteinExistence type="predicted"/>
<evidence type="ECO:0000313" key="2">
    <source>
        <dbReference type="Proteomes" id="UP000245168"/>
    </source>
</evidence>
<dbReference type="RefSeq" id="WP_109252690.1">
    <property type="nucleotide sequence ID" value="NZ_QEXV01000003.1"/>
</dbReference>
<dbReference type="GO" id="GO:0006281">
    <property type="term" value="P:DNA repair"/>
    <property type="evidence" value="ECO:0007669"/>
    <property type="project" value="InterPro"/>
</dbReference>
<dbReference type="Gene3D" id="1.10.340.30">
    <property type="entry name" value="Hypothetical protein, domain 2"/>
    <property type="match status" value="1"/>
</dbReference>
<organism evidence="1 2">
    <name type="scientific">Marinicauda salina</name>
    <dbReference type="NCBI Taxonomy" id="2135793"/>
    <lineage>
        <taxon>Bacteria</taxon>
        <taxon>Pseudomonadati</taxon>
        <taxon>Pseudomonadota</taxon>
        <taxon>Alphaproteobacteria</taxon>
        <taxon>Maricaulales</taxon>
        <taxon>Maricaulaceae</taxon>
        <taxon>Marinicauda</taxon>
    </lineage>
</organism>
<dbReference type="OrthoDB" id="3078554at2"/>
<name>A0A2U2BTY6_9PROT</name>